<dbReference type="GO" id="GO:0044715">
    <property type="term" value="F:8-oxo-dGDP phosphatase activity"/>
    <property type="evidence" value="ECO:0007669"/>
    <property type="project" value="TreeGrafter"/>
</dbReference>
<sequence>MDTDSLFQVDHARKIAAIPTEYDTFEKRNQFMANTASQWRSLPQLEQSLDKAWRNELYVVYNPTTKPYMLLERAFSVLIGVVTYGVHMNGYVAPCNTSSKELKLWIPRRSATKQTFPNKLDNTVAGGLGHPYGVWETLVKESLEEAGLEKQFVEQGAKAAGVVLYMIQPEGTHNQPEVEYIYDLEFPDETSILPFPVDGEAQDFQLMGFLEVLQRIKAHEFKPNCALVIIDFLIRWGYITPENEPNYLEIVHKSHRKIPFPTR</sequence>
<dbReference type="PROSITE" id="PS51462">
    <property type="entry name" value="NUDIX"/>
    <property type="match status" value="1"/>
</dbReference>
<dbReference type="InterPro" id="IPR000086">
    <property type="entry name" value="NUDIX_hydrolase_dom"/>
</dbReference>
<accession>A0A9P7V8Z4</accession>
<dbReference type="AlphaFoldDB" id="A0A9P7V8Z4"/>
<dbReference type="Proteomes" id="UP000790833">
    <property type="component" value="Unassembled WGS sequence"/>
</dbReference>
<feature type="domain" description="Nudix hydrolase" evidence="1">
    <location>
        <begin position="85"/>
        <end position="231"/>
    </location>
</feature>
<evidence type="ECO:0000313" key="3">
    <source>
        <dbReference type="Proteomes" id="UP000790833"/>
    </source>
</evidence>
<dbReference type="GeneID" id="66114531"/>
<dbReference type="EMBL" id="JAHMUF010000014">
    <property type="protein sequence ID" value="KAG7193042.1"/>
    <property type="molecule type" value="Genomic_DNA"/>
</dbReference>
<evidence type="ECO:0000259" key="1">
    <source>
        <dbReference type="PROSITE" id="PS51462"/>
    </source>
</evidence>
<dbReference type="InterPro" id="IPR015797">
    <property type="entry name" value="NUDIX_hydrolase-like_dom_sf"/>
</dbReference>
<dbReference type="OrthoDB" id="10261522at2759"/>
<keyword evidence="3" id="KW-1185">Reference proteome</keyword>
<dbReference type="PANTHER" id="PTHR13622">
    <property type="entry name" value="THIAMIN PYROPHOSPHOKINASE"/>
    <property type="match status" value="1"/>
</dbReference>
<dbReference type="Gene3D" id="3.90.79.10">
    <property type="entry name" value="Nucleoside Triphosphate Pyrophosphohydrolase"/>
    <property type="match status" value="1"/>
</dbReference>
<dbReference type="PANTHER" id="PTHR13622:SF8">
    <property type="entry name" value="THIAMIN PYROPHOSPHOKINASE 1"/>
    <property type="match status" value="1"/>
</dbReference>
<proteinExistence type="predicted"/>
<dbReference type="RefSeq" id="XP_043048591.1">
    <property type="nucleotide sequence ID" value="XM_043191959.1"/>
</dbReference>
<dbReference type="FunFam" id="3.90.79.10:FF:000019">
    <property type="entry name" value="Thiamin pyrophosphokinase, putative"/>
    <property type="match status" value="1"/>
</dbReference>
<organism evidence="2 3">
    <name type="scientific">Scheffersomyces spartinae</name>
    <dbReference type="NCBI Taxonomy" id="45513"/>
    <lineage>
        <taxon>Eukaryota</taxon>
        <taxon>Fungi</taxon>
        <taxon>Dikarya</taxon>
        <taxon>Ascomycota</taxon>
        <taxon>Saccharomycotina</taxon>
        <taxon>Pichiomycetes</taxon>
        <taxon>Debaryomycetaceae</taxon>
        <taxon>Scheffersomyces</taxon>
    </lineage>
</organism>
<protein>
    <recommendedName>
        <fullName evidence="1">Nudix hydrolase domain-containing protein</fullName>
    </recommendedName>
</protein>
<name>A0A9P7V8Z4_9ASCO</name>
<reference evidence="2" key="1">
    <citation type="submission" date="2021-03" db="EMBL/GenBank/DDBJ databases">
        <authorList>
            <person name="Palmer J.M."/>
        </authorList>
    </citation>
    <scope>NUCLEOTIDE SEQUENCE</scope>
    <source>
        <strain evidence="2">ARV_011</strain>
    </source>
</reference>
<dbReference type="CDD" id="cd03676">
    <property type="entry name" value="NUDIX_Tnr3_like"/>
    <property type="match status" value="1"/>
</dbReference>
<dbReference type="SUPFAM" id="SSF55811">
    <property type="entry name" value="Nudix"/>
    <property type="match status" value="1"/>
</dbReference>
<gene>
    <name evidence="2" type="ORF">KQ657_001157</name>
</gene>
<comment type="caution">
    <text evidence="2">The sequence shown here is derived from an EMBL/GenBank/DDBJ whole genome shotgun (WGS) entry which is preliminary data.</text>
</comment>
<evidence type="ECO:0000313" key="2">
    <source>
        <dbReference type="EMBL" id="KAG7193042.1"/>
    </source>
</evidence>